<dbReference type="AlphaFoldDB" id="A0A9X7P786"/>
<evidence type="ECO:0000313" key="3">
    <source>
        <dbReference type="Proteomes" id="UP000239430"/>
    </source>
</evidence>
<evidence type="ECO:0000313" key="2">
    <source>
        <dbReference type="EMBL" id="PRR76347.1"/>
    </source>
</evidence>
<accession>A0A9X7P786</accession>
<keyword evidence="3" id="KW-1185">Reference proteome</keyword>
<dbReference type="Proteomes" id="UP000239430">
    <property type="component" value="Unassembled WGS sequence"/>
</dbReference>
<dbReference type="EMBL" id="PVXL01000021">
    <property type="protein sequence ID" value="PRR76347.1"/>
    <property type="molecule type" value="Genomic_DNA"/>
</dbReference>
<comment type="caution">
    <text evidence="2">The sequence shown here is derived from an EMBL/GenBank/DDBJ whole genome shotgun (WGS) entry which is preliminary data.</text>
</comment>
<protein>
    <recommendedName>
        <fullName evidence="1">Transposase IS204/IS1001/IS1096/IS1165 DDE domain-containing protein</fullName>
    </recommendedName>
</protein>
<dbReference type="Pfam" id="PF01610">
    <property type="entry name" value="DDE_Tnp_ISL3"/>
    <property type="match status" value="1"/>
</dbReference>
<reference evidence="2 3" key="1">
    <citation type="submission" date="2018-03" db="EMBL/GenBank/DDBJ databases">
        <title>Genome sequence of Moorella stamsii DSM 26217.</title>
        <authorList>
            <person name="Poehlein A."/>
            <person name="Daniel R."/>
        </authorList>
    </citation>
    <scope>NUCLEOTIDE SEQUENCE [LARGE SCALE GENOMIC DNA]</scope>
    <source>
        <strain evidence="3">DSM 26217</strain>
    </source>
</reference>
<sequence length="111" mass="13039">MQIVNQAFDEVRRQERRETDLLKKTCYQWLKNPANLTSKQKTSLEDLSRCHLKTGRAYRIKLAFKDLFTKPDRESGEAQTAAYLLPPKKSSFCITRKFKNRSCINLAMFFS</sequence>
<organism evidence="2 3">
    <name type="scientific">Neomoorella stamsii</name>
    <dbReference type="NCBI Taxonomy" id="1266720"/>
    <lineage>
        <taxon>Bacteria</taxon>
        <taxon>Bacillati</taxon>
        <taxon>Bacillota</taxon>
        <taxon>Clostridia</taxon>
        <taxon>Neomoorellales</taxon>
        <taxon>Neomoorellaceae</taxon>
        <taxon>Neomoorella</taxon>
    </lineage>
</organism>
<proteinExistence type="predicted"/>
<dbReference type="InterPro" id="IPR002560">
    <property type="entry name" value="Transposase_DDE"/>
</dbReference>
<feature type="domain" description="Transposase IS204/IS1001/IS1096/IS1165 DDE" evidence="1">
    <location>
        <begin position="1"/>
        <end position="82"/>
    </location>
</feature>
<gene>
    <name evidence="2" type="ORF">MOST_05140</name>
</gene>
<evidence type="ECO:0000259" key="1">
    <source>
        <dbReference type="Pfam" id="PF01610"/>
    </source>
</evidence>
<name>A0A9X7P786_9FIRM</name>